<dbReference type="AlphaFoldDB" id="A0AAU7KJ25"/>
<protein>
    <submittedName>
        <fullName evidence="2">Uncharacterized protein</fullName>
    </submittedName>
</protein>
<proteinExistence type="predicted"/>
<organism evidence="2">
    <name type="scientific">Halomonas sp. RT37</name>
    <dbReference type="NCBI Taxonomy" id="2950872"/>
    <lineage>
        <taxon>Bacteria</taxon>
        <taxon>Pseudomonadati</taxon>
        <taxon>Pseudomonadota</taxon>
        <taxon>Gammaproteobacteria</taxon>
        <taxon>Oceanospirillales</taxon>
        <taxon>Halomonadaceae</taxon>
        <taxon>Halomonas</taxon>
    </lineage>
</organism>
<sequence length="66" mass="6878">MGGMQAAAKGAQSTTPHCLRQASHAKDRSIYHPLDGALDNPINGSIDNPFDGSLENPLDGATFARA</sequence>
<gene>
    <name evidence="2" type="ORF">NFG58_02850</name>
</gene>
<dbReference type="RefSeq" id="WP_348827563.1">
    <property type="nucleotide sequence ID" value="NZ_CP098827.1"/>
</dbReference>
<feature type="region of interest" description="Disordered" evidence="1">
    <location>
        <begin position="1"/>
        <end position="32"/>
    </location>
</feature>
<accession>A0AAU7KJ25</accession>
<reference evidence="2" key="1">
    <citation type="submission" date="2022-06" db="EMBL/GenBank/DDBJ databases">
        <title>A novel DMS-producing enzyme.</title>
        <authorList>
            <person name="Zhang Y."/>
        </authorList>
    </citation>
    <scope>NUCLEOTIDE SEQUENCE</scope>
    <source>
        <strain evidence="2">RT37</strain>
    </source>
</reference>
<evidence type="ECO:0000313" key="2">
    <source>
        <dbReference type="EMBL" id="XBO71672.1"/>
    </source>
</evidence>
<name>A0AAU7KJ25_9GAMM</name>
<dbReference type="EMBL" id="CP098827">
    <property type="protein sequence ID" value="XBO71672.1"/>
    <property type="molecule type" value="Genomic_DNA"/>
</dbReference>
<feature type="region of interest" description="Disordered" evidence="1">
    <location>
        <begin position="47"/>
        <end position="66"/>
    </location>
</feature>
<feature type="compositionally biased region" description="Low complexity" evidence="1">
    <location>
        <begin position="1"/>
        <end position="12"/>
    </location>
</feature>
<evidence type="ECO:0000256" key="1">
    <source>
        <dbReference type="SAM" id="MobiDB-lite"/>
    </source>
</evidence>